<gene>
    <name evidence="1" type="ORF">N1032_28020</name>
</gene>
<accession>A0ABT2HCA8</accession>
<organism evidence="1 2">
    <name type="scientific">Herbiconiux daphne</name>
    <dbReference type="NCBI Taxonomy" id="2970914"/>
    <lineage>
        <taxon>Bacteria</taxon>
        <taxon>Bacillati</taxon>
        <taxon>Actinomycetota</taxon>
        <taxon>Actinomycetes</taxon>
        <taxon>Micrococcales</taxon>
        <taxon>Microbacteriaceae</taxon>
        <taxon>Herbiconiux</taxon>
    </lineage>
</organism>
<protein>
    <submittedName>
        <fullName evidence="1">Uncharacterized protein</fullName>
    </submittedName>
</protein>
<dbReference type="RefSeq" id="WP_259544019.1">
    <property type="nucleotide sequence ID" value="NZ_JANLCJ010000846.1"/>
</dbReference>
<evidence type="ECO:0000313" key="2">
    <source>
        <dbReference type="Proteomes" id="UP001165586"/>
    </source>
</evidence>
<evidence type="ECO:0000313" key="1">
    <source>
        <dbReference type="EMBL" id="MCS5737584.1"/>
    </source>
</evidence>
<dbReference type="EMBL" id="JANLCJ010000846">
    <property type="protein sequence ID" value="MCS5737584.1"/>
    <property type="molecule type" value="Genomic_DNA"/>
</dbReference>
<keyword evidence="2" id="KW-1185">Reference proteome</keyword>
<comment type="caution">
    <text evidence="1">The sequence shown here is derived from an EMBL/GenBank/DDBJ whole genome shotgun (WGS) entry which is preliminary data.</text>
</comment>
<dbReference type="Proteomes" id="UP001165586">
    <property type="component" value="Unassembled WGS sequence"/>
</dbReference>
<proteinExistence type="predicted"/>
<sequence>MVDVLIAEENLRFTISHFDFPCGDMDDQFLVDLAISRANEIMFKNYGRETIQFVKMVINQQVKHAKTYNHFYAIL</sequence>
<name>A0ABT2HCA8_9MICO</name>
<reference evidence="1" key="1">
    <citation type="submission" date="2022-08" db="EMBL/GenBank/DDBJ databases">
        <authorList>
            <person name="Deng Y."/>
            <person name="Han X.-F."/>
            <person name="Zhang Y.-Q."/>
        </authorList>
    </citation>
    <scope>NUCLEOTIDE SEQUENCE</scope>
    <source>
        <strain evidence="1">CPCC 203386</strain>
    </source>
</reference>